<dbReference type="AlphaFoldDB" id="A0A8S1J4N9"/>
<name>A0A8S1J4N9_9CHLO</name>
<evidence type="ECO:0000256" key="6">
    <source>
        <dbReference type="RuleBase" id="RU003435"/>
    </source>
</evidence>
<proteinExistence type="inferred from homology"/>
<dbReference type="PANTHER" id="PTHR11804:SF84">
    <property type="entry name" value="SACCHAROLYSIN"/>
    <property type="match status" value="1"/>
</dbReference>
<evidence type="ECO:0000256" key="5">
    <source>
        <dbReference type="ARBA" id="ARBA00023049"/>
    </source>
</evidence>
<dbReference type="Pfam" id="PF01432">
    <property type="entry name" value="Peptidase_M3"/>
    <property type="match status" value="1"/>
</dbReference>
<feature type="chain" id="PRO_5035820148" description="Oligoendopeptidase F" evidence="7">
    <location>
        <begin position="33"/>
        <end position="673"/>
    </location>
</feature>
<dbReference type="Proteomes" id="UP000708148">
    <property type="component" value="Unassembled WGS sequence"/>
</dbReference>
<dbReference type="CDD" id="cd09608">
    <property type="entry name" value="M3B_PepF"/>
    <property type="match status" value="1"/>
</dbReference>
<dbReference type="Gene3D" id="1.10.1370.20">
    <property type="entry name" value="Oligoendopeptidase f, C-terminal domain"/>
    <property type="match status" value="1"/>
</dbReference>
<sequence>MANLRSRGLPRACCLAALTAFLALLGTPGVHAASECAEELIYESREDIPPRFRWNPADVFEDREAFDDAVAAAEASIPEMGSWKGRLGNRTEDIVSALNASHELGRSVGEIYFFARIQVHVNASDPGAAAMFGVASALLARAEEAVSFVEPEIAALPRARLDALLEEPSMAPYRHVIDNVNRTKAHIRSSEVELVLAGAAELTLGPRDISDHLLNSDIVWPTVAGENGEDVQVTPATYGRISRSLDREFRRAGRAALLRTYEAFGNTLSASLATHVQGQAWISRVRGYNSSLERALDEVNVSARVVRSLVAAVHGNFGAVHNYTALRKRALGVETLYPYDAGVSLVPNGEKRYCFEDAWTMAMTFWREIFGEEYASVAETAFANRWIDVFPNTGKWGGAYAWVAYGNHPYMLLNWGGTFNDVVTLVHEMGHVVHMNLTHTNQPYHYSGTSVFVSEVASVTSENLFIDWAIERSEDPKERAVMLNAAVELAQGTFLNQILFHEFEEAIYDDAENGRALTKETMSAVYLDLITAYNGPDMTYNASDGIYFLRIPHFYLNYYVWVYATSYAAGEAIASRFRSGDQGVVDDFLSMLKLGSSVYPLEAVRVAGVDLLDPFVVGTVMSRFQNLTESLEMALDVASDAESVVTVSAESEGAASRAFPFLLLLALPLVTYL</sequence>
<evidence type="ECO:0000313" key="11">
    <source>
        <dbReference type="Proteomes" id="UP000708148"/>
    </source>
</evidence>
<dbReference type="OrthoDB" id="2445at2759"/>
<comment type="similarity">
    <text evidence="6">Belongs to the peptidase M3 family.</text>
</comment>
<evidence type="ECO:0000259" key="8">
    <source>
        <dbReference type="Pfam" id="PF01432"/>
    </source>
</evidence>
<dbReference type="GO" id="GO:0006508">
    <property type="term" value="P:proteolysis"/>
    <property type="evidence" value="ECO:0007669"/>
    <property type="project" value="UniProtKB-KW"/>
</dbReference>
<keyword evidence="11" id="KW-1185">Reference proteome</keyword>
<dbReference type="InterPro" id="IPR001567">
    <property type="entry name" value="Pept_M3A_M3B_dom"/>
</dbReference>
<comment type="cofactor">
    <cofactor evidence="6">
        <name>Zn(2+)</name>
        <dbReference type="ChEBI" id="CHEBI:29105"/>
    </cofactor>
    <text evidence="6">Binds 1 zinc ion.</text>
</comment>
<dbReference type="GO" id="GO:0004222">
    <property type="term" value="F:metalloendopeptidase activity"/>
    <property type="evidence" value="ECO:0007669"/>
    <property type="project" value="InterPro"/>
</dbReference>
<dbReference type="GO" id="GO:0006518">
    <property type="term" value="P:peptide metabolic process"/>
    <property type="evidence" value="ECO:0007669"/>
    <property type="project" value="TreeGrafter"/>
</dbReference>
<feature type="domain" description="Oligopeptidase F N-terminal" evidence="9">
    <location>
        <begin position="152"/>
        <end position="218"/>
    </location>
</feature>
<dbReference type="EMBL" id="CAJHUC010001709">
    <property type="protein sequence ID" value="CAD7702093.1"/>
    <property type="molecule type" value="Genomic_DNA"/>
</dbReference>
<reference evidence="10" key="1">
    <citation type="submission" date="2020-12" db="EMBL/GenBank/DDBJ databases">
        <authorList>
            <person name="Iha C."/>
        </authorList>
    </citation>
    <scope>NUCLEOTIDE SEQUENCE</scope>
</reference>
<protein>
    <recommendedName>
        <fullName evidence="12">Oligoendopeptidase F</fullName>
    </recommendedName>
</protein>
<keyword evidence="1 6" id="KW-0645">Protease</keyword>
<evidence type="ECO:0000256" key="7">
    <source>
        <dbReference type="SAM" id="SignalP"/>
    </source>
</evidence>
<gene>
    <name evidence="10" type="ORF">OSTQU699_LOCUS7450</name>
</gene>
<evidence type="ECO:0000259" key="9">
    <source>
        <dbReference type="Pfam" id="PF08439"/>
    </source>
</evidence>
<dbReference type="SUPFAM" id="SSF55486">
    <property type="entry name" value="Metalloproteases ('zincins'), catalytic domain"/>
    <property type="match status" value="1"/>
</dbReference>
<evidence type="ECO:0000256" key="3">
    <source>
        <dbReference type="ARBA" id="ARBA00022801"/>
    </source>
</evidence>
<dbReference type="InterPro" id="IPR042088">
    <property type="entry name" value="OligoPept_F_C"/>
</dbReference>
<dbReference type="InterPro" id="IPR013647">
    <property type="entry name" value="OligopepF_N_dom"/>
</dbReference>
<keyword evidence="7" id="KW-0732">Signal</keyword>
<accession>A0A8S1J4N9</accession>
<keyword evidence="3 6" id="KW-0378">Hydrolase</keyword>
<dbReference type="PANTHER" id="PTHR11804">
    <property type="entry name" value="PROTEASE M3 THIMET OLIGOPEPTIDASE-RELATED"/>
    <property type="match status" value="1"/>
</dbReference>
<evidence type="ECO:0000313" key="10">
    <source>
        <dbReference type="EMBL" id="CAD7702093.1"/>
    </source>
</evidence>
<keyword evidence="4 6" id="KW-0862">Zinc</keyword>
<keyword evidence="2 6" id="KW-0479">Metal-binding</keyword>
<dbReference type="InterPro" id="IPR045090">
    <property type="entry name" value="Pept_M3A_M3B"/>
</dbReference>
<keyword evidence="5 6" id="KW-0482">Metalloprotease</keyword>
<feature type="signal peptide" evidence="7">
    <location>
        <begin position="1"/>
        <end position="32"/>
    </location>
</feature>
<evidence type="ECO:0008006" key="12">
    <source>
        <dbReference type="Google" id="ProtNLM"/>
    </source>
</evidence>
<dbReference type="Gene3D" id="1.10.287.830">
    <property type="entry name" value="putative peptidase helix hairpin domain like"/>
    <property type="match status" value="1"/>
</dbReference>
<dbReference type="Pfam" id="PF08439">
    <property type="entry name" value="Peptidase_M3_N"/>
    <property type="match status" value="1"/>
</dbReference>
<comment type="caution">
    <text evidence="10">The sequence shown here is derived from an EMBL/GenBank/DDBJ whole genome shotgun (WGS) entry which is preliminary data.</text>
</comment>
<feature type="domain" description="Peptidase M3A/M3B catalytic" evidence="8">
    <location>
        <begin position="244"/>
        <end position="611"/>
    </location>
</feature>
<dbReference type="GO" id="GO:0046872">
    <property type="term" value="F:metal ion binding"/>
    <property type="evidence" value="ECO:0007669"/>
    <property type="project" value="UniProtKB-UniRule"/>
</dbReference>
<dbReference type="Gene3D" id="1.20.140.70">
    <property type="entry name" value="Oligopeptidase f, N-terminal domain"/>
    <property type="match status" value="1"/>
</dbReference>
<evidence type="ECO:0000256" key="1">
    <source>
        <dbReference type="ARBA" id="ARBA00022670"/>
    </source>
</evidence>
<evidence type="ECO:0000256" key="2">
    <source>
        <dbReference type="ARBA" id="ARBA00022723"/>
    </source>
</evidence>
<evidence type="ECO:0000256" key="4">
    <source>
        <dbReference type="ARBA" id="ARBA00022833"/>
    </source>
</evidence>
<organism evidence="10 11">
    <name type="scientific">Ostreobium quekettii</name>
    <dbReference type="NCBI Taxonomy" id="121088"/>
    <lineage>
        <taxon>Eukaryota</taxon>
        <taxon>Viridiplantae</taxon>
        <taxon>Chlorophyta</taxon>
        <taxon>core chlorophytes</taxon>
        <taxon>Ulvophyceae</taxon>
        <taxon>TCBD clade</taxon>
        <taxon>Bryopsidales</taxon>
        <taxon>Ostreobineae</taxon>
        <taxon>Ostreobiaceae</taxon>
        <taxon>Ostreobium</taxon>
    </lineage>
</organism>